<reference evidence="3 4" key="1">
    <citation type="journal article" date="2023" name="Commun. Biol.">
        <title>Genome analysis of Parmales, the sister group of diatoms, reveals the evolutionary specialization of diatoms from phago-mixotrophs to photoautotrophs.</title>
        <authorList>
            <person name="Ban H."/>
            <person name="Sato S."/>
            <person name="Yoshikawa S."/>
            <person name="Yamada K."/>
            <person name="Nakamura Y."/>
            <person name="Ichinomiya M."/>
            <person name="Sato N."/>
            <person name="Blanc-Mathieu R."/>
            <person name="Endo H."/>
            <person name="Kuwata A."/>
            <person name="Ogata H."/>
        </authorList>
    </citation>
    <scope>NUCLEOTIDE SEQUENCE [LARGE SCALE GENOMIC DNA]</scope>
</reference>
<feature type="region of interest" description="Disordered" evidence="1">
    <location>
        <begin position="1"/>
        <end position="43"/>
    </location>
</feature>
<keyword evidence="2" id="KW-0812">Transmembrane</keyword>
<feature type="non-terminal residue" evidence="3">
    <location>
        <position position="1"/>
    </location>
</feature>
<evidence type="ECO:0000256" key="1">
    <source>
        <dbReference type="SAM" id="MobiDB-lite"/>
    </source>
</evidence>
<organism evidence="3 4">
    <name type="scientific">Tetraparma gracilis</name>
    <dbReference type="NCBI Taxonomy" id="2962635"/>
    <lineage>
        <taxon>Eukaryota</taxon>
        <taxon>Sar</taxon>
        <taxon>Stramenopiles</taxon>
        <taxon>Ochrophyta</taxon>
        <taxon>Bolidophyceae</taxon>
        <taxon>Parmales</taxon>
        <taxon>Triparmaceae</taxon>
        <taxon>Tetraparma</taxon>
    </lineage>
</organism>
<protein>
    <submittedName>
        <fullName evidence="3">Uncharacterized protein</fullName>
    </submittedName>
</protein>
<accession>A0ABQ6M7W8</accession>
<gene>
    <name evidence="3" type="ORF">TeGR_g14245</name>
</gene>
<evidence type="ECO:0000256" key="2">
    <source>
        <dbReference type="SAM" id="Phobius"/>
    </source>
</evidence>
<comment type="caution">
    <text evidence="3">The sequence shown here is derived from an EMBL/GenBank/DDBJ whole genome shotgun (WGS) entry which is preliminary data.</text>
</comment>
<evidence type="ECO:0000313" key="3">
    <source>
        <dbReference type="EMBL" id="GMI21315.1"/>
    </source>
</evidence>
<keyword evidence="2" id="KW-1133">Transmembrane helix</keyword>
<dbReference type="EMBL" id="BRYB01005173">
    <property type="protein sequence ID" value="GMI21315.1"/>
    <property type="molecule type" value="Genomic_DNA"/>
</dbReference>
<feature type="transmembrane region" description="Helical" evidence="2">
    <location>
        <begin position="100"/>
        <end position="119"/>
    </location>
</feature>
<proteinExistence type="predicted"/>
<evidence type="ECO:0000313" key="4">
    <source>
        <dbReference type="Proteomes" id="UP001165060"/>
    </source>
</evidence>
<dbReference type="Proteomes" id="UP001165060">
    <property type="component" value="Unassembled WGS sequence"/>
</dbReference>
<name>A0ABQ6M7W8_9STRA</name>
<keyword evidence="2" id="KW-0472">Membrane</keyword>
<sequence length="137" mass="15433">PPPPKPPRRSTPSKSTNSRRRRIADLQSRQSAPGPPDDSYWEGDIRPLVSAERKEAGADFWISEEDLRAEEERVEGEKNRKLMEGDMPASKLRGEIVAPYTNNWIGFVVGVVLLISLVFELDPTLFDGPIVQELHDI</sequence>
<keyword evidence="4" id="KW-1185">Reference proteome</keyword>